<dbReference type="GO" id="GO:0043190">
    <property type="term" value="C:ATP-binding cassette (ABC) transporter complex"/>
    <property type="evidence" value="ECO:0007669"/>
    <property type="project" value="InterPro"/>
</dbReference>
<proteinExistence type="inferred from homology"/>
<evidence type="ECO:0000256" key="2">
    <source>
        <dbReference type="ARBA" id="ARBA00010072"/>
    </source>
</evidence>
<evidence type="ECO:0000256" key="1">
    <source>
        <dbReference type="ARBA" id="ARBA00004429"/>
    </source>
</evidence>
<feature type="transmembrane region" description="Helical" evidence="9">
    <location>
        <begin position="250"/>
        <end position="271"/>
    </location>
</feature>
<evidence type="ECO:0000256" key="8">
    <source>
        <dbReference type="ARBA" id="ARBA00023136"/>
    </source>
</evidence>
<evidence type="ECO:0000313" key="12">
    <source>
        <dbReference type="Proteomes" id="UP000269265"/>
    </source>
</evidence>
<dbReference type="Pfam" id="PF00528">
    <property type="entry name" value="BPD_transp_1"/>
    <property type="match status" value="1"/>
</dbReference>
<reference evidence="11 12" key="1">
    <citation type="submission" date="2018-12" db="EMBL/GenBank/DDBJ databases">
        <title>The whole draft genome of Aquabacterium sp. SJQ9.</title>
        <authorList>
            <person name="Sun L."/>
            <person name="Gao X."/>
            <person name="Chen W."/>
            <person name="Huang K."/>
        </authorList>
    </citation>
    <scope>NUCLEOTIDE SEQUENCE [LARGE SCALE GENOMIC DNA]</scope>
    <source>
        <strain evidence="11 12">SJQ9</strain>
    </source>
</reference>
<evidence type="ECO:0000259" key="10">
    <source>
        <dbReference type="PROSITE" id="PS50928"/>
    </source>
</evidence>
<keyword evidence="4" id="KW-1003">Cell membrane</keyword>
<dbReference type="OrthoDB" id="9808531at2"/>
<evidence type="ECO:0000256" key="6">
    <source>
        <dbReference type="ARBA" id="ARBA00022970"/>
    </source>
</evidence>
<dbReference type="PANTHER" id="PTHR30614:SF37">
    <property type="entry name" value="AMINO-ACID ABC TRANSPORTER PERMEASE PROTEIN YHDX-RELATED"/>
    <property type="match status" value="1"/>
</dbReference>
<feature type="transmembrane region" description="Helical" evidence="9">
    <location>
        <begin position="41"/>
        <end position="58"/>
    </location>
</feature>
<dbReference type="Proteomes" id="UP000269265">
    <property type="component" value="Unassembled WGS sequence"/>
</dbReference>
<comment type="similarity">
    <text evidence="2">Belongs to the binding-protein-dependent transport system permease family. HisMQ subfamily.</text>
</comment>
<organism evidence="11 12">
    <name type="scientific">Aquabacterium soli</name>
    <dbReference type="NCBI Taxonomy" id="2493092"/>
    <lineage>
        <taxon>Bacteria</taxon>
        <taxon>Pseudomonadati</taxon>
        <taxon>Pseudomonadota</taxon>
        <taxon>Betaproteobacteria</taxon>
        <taxon>Burkholderiales</taxon>
        <taxon>Aquabacterium</taxon>
    </lineage>
</organism>
<keyword evidence="5 9" id="KW-0812">Transmembrane</keyword>
<dbReference type="GO" id="GO:0022857">
    <property type="term" value="F:transmembrane transporter activity"/>
    <property type="evidence" value="ECO:0007669"/>
    <property type="project" value="InterPro"/>
</dbReference>
<comment type="caution">
    <text evidence="11">The sequence shown here is derived from an EMBL/GenBank/DDBJ whole genome shotgun (WGS) entry which is preliminary data.</text>
</comment>
<dbReference type="SUPFAM" id="SSF161098">
    <property type="entry name" value="MetI-like"/>
    <property type="match status" value="1"/>
</dbReference>
<feature type="domain" description="ABC transmembrane type-1" evidence="10">
    <location>
        <begin position="35"/>
        <end position="269"/>
    </location>
</feature>
<keyword evidence="3 9" id="KW-0813">Transport</keyword>
<feature type="transmembrane region" description="Helical" evidence="9">
    <location>
        <begin position="70"/>
        <end position="93"/>
    </location>
</feature>
<dbReference type="GO" id="GO:0006865">
    <property type="term" value="P:amino acid transport"/>
    <property type="evidence" value="ECO:0007669"/>
    <property type="project" value="UniProtKB-KW"/>
</dbReference>
<evidence type="ECO:0000256" key="7">
    <source>
        <dbReference type="ARBA" id="ARBA00022989"/>
    </source>
</evidence>
<keyword evidence="7 9" id="KW-1133">Transmembrane helix</keyword>
<dbReference type="InterPro" id="IPR000515">
    <property type="entry name" value="MetI-like"/>
</dbReference>
<protein>
    <submittedName>
        <fullName evidence="11">ABC transporter permease subunit</fullName>
    </submittedName>
</protein>
<evidence type="ECO:0000256" key="9">
    <source>
        <dbReference type="RuleBase" id="RU363032"/>
    </source>
</evidence>
<comment type="subcellular location">
    <subcellularLocation>
        <location evidence="1">Cell inner membrane</location>
        <topology evidence="1">Multi-pass membrane protein</topology>
    </subcellularLocation>
    <subcellularLocation>
        <location evidence="9">Cell membrane</location>
        <topology evidence="9">Multi-pass membrane protein</topology>
    </subcellularLocation>
</comment>
<dbReference type="AlphaFoldDB" id="A0A426VF44"/>
<dbReference type="RefSeq" id="WP_125242090.1">
    <property type="nucleotide sequence ID" value="NZ_RSED01000003.1"/>
</dbReference>
<accession>A0A426VF44</accession>
<keyword evidence="8 9" id="KW-0472">Membrane</keyword>
<dbReference type="Gene3D" id="1.10.3720.10">
    <property type="entry name" value="MetI-like"/>
    <property type="match status" value="1"/>
</dbReference>
<keyword evidence="12" id="KW-1185">Reference proteome</keyword>
<evidence type="ECO:0000256" key="5">
    <source>
        <dbReference type="ARBA" id="ARBA00022692"/>
    </source>
</evidence>
<dbReference type="PROSITE" id="PS50928">
    <property type="entry name" value="ABC_TM1"/>
    <property type="match status" value="1"/>
</dbReference>
<evidence type="ECO:0000313" key="11">
    <source>
        <dbReference type="EMBL" id="RRS05522.1"/>
    </source>
</evidence>
<gene>
    <name evidence="11" type="ORF">EIP75_04765</name>
</gene>
<sequence length="282" mass="30565">MFEFLGQPAGFDIGETGPWLFSAEQPLWQAFGVGLSNTLRVSLPAIVLAVTLGTVLGLGRLSALPLPRRLATLVVEAVRNVPLLVQLLMWYFLMVEWLPEPMEALHLLPGVLLSKGGLAFPWWDAAQGGWSIPVQETFNVQGGAAVTPEYLAVLLALGFYTAAFIAEVVRAGVLSVPRSLLEAAETLGASSAQIRWKVLLPQALRAIRPPLTNQLLNLIKNSPLAVAVGYPDLVSVGNTTLNQTGRVFECILLMMAIYLLLSWTVALLMGWSDRRIGGQERA</sequence>
<keyword evidence="6" id="KW-0029">Amino-acid transport</keyword>
<dbReference type="InterPro" id="IPR010065">
    <property type="entry name" value="AA_ABC_transptr_permease_3TM"/>
</dbReference>
<dbReference type="InterPro" id="IPR043429">
    <property type="entry name" value="ArtM/GltK/GlnP/TcyL/YhdX-like"/>
</dbReference>
<name>A0A426VF44_9BURK</name>
<evidence type="ECO:0000256" key="4">
    <source>
        <dbReference type="ARBA" id="ARBA00022475"/>
    </source>
</evidence>
<dbReference type="PANTHER" id="PTHR30614">
    <property type="entry name" value="MEMBRANE COMPONENT OF AMINO ACID ABC TRANSPORTER"/>
    <property type="match status" value="1"/>
</dbReference>
<dbReference type="EMBL" id="RSED01000003">
    <property type="protein sequence ID" value="RRS05522.1"/>
    <property type="molecule type" value="Genomic_DNA"/>
</dbReference>
<dbReference type="CDD" id="cd06261">
    <property type="entry name" value="TM_PBP2"/>
    <property type="match status" value="1"/>
</dbReference>
<dbReference type="InterPro" id="IPR035906">
    <property type="entry name" value="MetI-like_sf"/>
</dbReference>
<evidence type="ECO:0000256" key="3">
    <source>
        <dbReference type="ARBA" id="ARBA00022448"/>
    </source>
</evidence>
<dbReference type="NCBIfam" id="TIGR01726">
    <property type="entry name" value="HEQRo_perm_3TM"/>
    <property type="match status" value="1"/>
</dbReference>
<feature type="transmembrane region" description="Helical" evidence="9">
    <location>
        <begin position="150"/>
        <end position="169"/>
    </location>
</feature>